<comment type="similarity">
    <text evidence="2 7">Belongs to the MgtC/SapB family.</text>
</comment>
<keyword evidence="7" id="KW-0997">Cell inner membrane</keyword>
<keyword evidence="5 7" id="KW-1133">Transmembrane helix</keyword>
<organism evidence="9 10">
    <name type="scientific">Novosphingobium pentaromativorans</name>
    <dbReference type="NCBI Taxonomy" id="205844"/>
    <lineage>
        <taxon>Bacteria</taxon>
        <taxon>Pseudomonadati</taxon>
        <taxon>Pseudomonadota</taxon>
        <taxon>Alphaproteobacteria</taxon>
        <taxon>Sphingomonadales</taxon>
        <taxon>Sphingomonadaceae</taxon>
        <taxon>Novosphingobium</taxon>
    </lineage>
</organism>
<evidence type="ECO:0000313" key="10">
    <source>
        <dbReference type="Proteomes" id="UP000249082"/>
    </source>
</evidence>
<dbReference type="InterPro" id="IPR003416">
    <property type="entry name" value="MgtC/SapB/SrpB/YhiD_fam"/>
</dbReference>
<feature type="transmembrane region" description="Helical" evidence="7">
    <location>
        <begin position="79"/>
        <end position="98"/>
    </location>
</feature>
<feature type="transmembrane region" description="Helical" evidence="7">
    <location>
        <begin position="45"/>
        <end position="67"/>
    </location>
</feature>
<keyword evidence="6 7" id="KW-0472">Membrane</keyword>
<dbReference type="GO" id="GO:0005886">
    <property type="term" value="C:plasma membrane"/>
    <property type="evidence" value="ECO:0007669"/>
    <property type="project" value="UniProtKB-SubCell"/>
</dbReference>
<comment type="caution">
    <text evidence="9">The sequence shown here is derived from an EMBL/GenBank/DDBJ whole genome shotgun (WGS) entry which is preliminary data.</text>
</comment>
<keyword evidence="4 7" id="KW-0812">Transmembrane</keyword>
<evidence type="ECO:0000259" key="8">
    <source>
        <dbReference type="Pfam" id="PF02308"/>
    </source>
</evidence>
<dbReference type="InterPro" id="IPR049177">
    <property type="entry name" value="MgtC_SapB_SrpB_YhiD_N"/>
</dbReference>
<dbReference type="PANTHER" id="PTHR33778:SF1">
    <property type="entry name" value="MAGNESIUM TRANSPORTER YHID-RELATED"/>
    <property type="match status" value="1"/>
</dbReference>
<comment type="subcellular location">
    <subcellularLocation>
        <location evidence="7">Cell inner membrane</location>
        <topology evidence="7">Multi-pass membrane protein</topology>
    </subcellularLocation>
    <subcellularLocation>
        <location evidence="1">Cell membrane</location>
        <topology evidence="1">Multi-pass membrane protein</topology>
    </subcellularLocation>
</comment>
<feature type="transmembrane region" description="Helical" evidence="7">
    <location>
        <begin position="127"/>
        <end position="147"/>
    </location>
</feature>
<evidence type="ECO:0000313" key="9">
    <source>
        <dbReference type="EMBL" id="PZQ56497.1"/>
    </source>
</evidence>
<dbReference type="EMBL" id="QFPX01000003">
    <property type="protein sequence ID" value="PZQ56497.1"/>
    <property type="molecule type" value="Genomic_DNA"/>
</dbReference>
<sequence length="167" mass="17638">MELNPATPIHAIDVELLFRLGTAALLGTLLGLDRELRGHAAGLRTHGLICVSAAAMTVSVIALYFQFGNGPNSRMDPLRIFEATGAFVGFLGAGLIVFARGRLHNLTTAANLWLTAVIGVACGAGQWPLVAICTLVSVVMLTLLHFVEGGWSRDRRIGGKGETGESE</sequence>
<name>A0A2W5QFU2_9SPHN</name>
<accession>A0A2W5QFU2</accession>
<dbReference type="Pfam" id="PF02308">
    <property type="entry name" value="MgtC"/>
    <property type="match status" value="1"/>
</dbReference>
<feature type="transmembrane region" description="Helical" evidence="7">
    <location>
        <begin position="16"/>
        <end position="33"/>
    </location>
</feature>
<dbReference type="PANTHER" id="PTHR33778">
    <property type="entry name" value="PROTEIN MGTC"/>
    <property type="match status" value="1"/>
</dbReference>
<evidence type="ECO:0000256" key="4">
    <source>
        <dbReference type="ARBA" id="ARBA00022692"/>
    </source>
</evidence>
<dbReference type="AlphaFoldDB" id="A0A2W5QFU2"/>
<keyword evidence="3" id="KW-1003">Cell membrane</keyword>
<evidence type="ECO:0000256" key="1">
    <source>
        <dbReference type="ARBA" id="ARBA00004651"/>
    </source>
</evidence>
<evidence type="ECO:0000256" key="6">
    <source>
        <dbReference type="ARBA" id="ARBA00023136"/>
    </source>
</evidence>
<proteinExistence type="inferred from homology"/>
<dbReference type="Proteomes" id="UP000249082">
    <property type="component" value="Unassembled WGS sequence"/>
</dbReference>
<evidence type="ECO:0000256" key="3">
    <source>
        <dbReference type="ARBA" id="ARBA00022475"/>
    </source>
</evidence>
<protein>
    <recommendedName>
        <fullName evidence="7">Protein MgtC</fullName>
    </recommendedName>
</protein>
<reference evidence="9 10" key="1">
    <citation type="submission" date="2017-08" db="EMBL/GenBank/DDBJ databases">
        <title>Infants hospitalized years apart are colonized by the same room-sourced microbial strains.</title>
        <authorList>
            <person name="Brooks B."/>
            <person name="Olm M.R."/>
            <person name="Firek B.A."/>
            <person name="Baker R."/>
            <person name="Thomas B.C."/>
            <person name="Morowitz M.J."/>
            <person name="Banfield J.F."/>
        </authorList>
    </citation>
    <scope>NUCLEOTIDE SEQUENCE [LARGE SCALE GENOMIC DNA]</scope>
    <source>
        <strain evidence="9">S2_005_002_R2_33</strain>
    </source>
</reference>
<evidence type="ECO:0000256" key="2">
    <source>
        <dbReference type="ARBA" id="ARBA00009298"/>
    </source>
</evidence>
<dbReference type="PRINTS" id="PR01837">
    <property type="entry name" value="MGTCSAPBPROT"/>
</dbReference>
<feature type="domain" description="MgtC/SapB/SrpB/YhiD N-terminal" evidence="8">
    <location>
        <begin position="20"/>
        <end position="148"/>
    </location>
</feature>
<evidence type="ECO:0000256" key="5">
    <source>
        <dbReference type="ARBA" id="ARBA00022989"/>
    </source>
</evidence>
<gene>
    <name evidence="9" type="ORF">DI555_03825</name>
</gene>
<evidence type="ECO:0000256" key="7">
    <source>
        <dbReference type="RuleBase" id="RU365041"/>
    </source>
</evidence>